<accession>A0A0C3KIX3</accession>
<gene>
    <name evidence="2" type="ORF">M407DRAFT_218277</name>
</gene>
<reference evidence="3" key="2">
    <citation type="submission" date="2015-01" db="EMBL/GenBank/DDBJ databases">
        <title>Evolutionary Origins and Diversification of the Mycorrhizal Mutualists.</title>
        <authorList>
            <consortium name="DOE Joint Genome Institute"/>
            <consortium name="Mycorrhizal Genomics Consortium"/>
            <person name="Kohler A."/>
            <person name="Kuo A."/>
            <person name="Nagy L.G."/>
            <person name="Floudas D."/>
            <person name="Copeland A."/>
            <person name="Barry K.W."/>
            <person name="Cichocki N."/>
            <person name="Veneault-Fourrey C."/>
            <person name="LaButti K."/>
            <person name="Lindquist E.A."/>
            <person name="Lipzen A."/>
            <person name="Lundell T."/>
            <person name="Morin E."/>
            <person name="Murat C."/>
            <person name="Riley R."/>
            <person name="Ohm R."/>
            <person name="Sun H."/>
            <person name="Tunlid A."/>
            <person name="Henrissat B."/>
            <person name="Grigoriev I.V."/>
            <person name="Hibbett D.S."/>
            <person name="Martin F."/>
        </authorList>
    </citation>
    <scope>NUCLEOTIDE SEQUENCE [LARGE SCALE GENOMIC DNA]</scope>
    <source>
        <strain evidence="3">MUT 4182</strain>
    </source>
</reference>
<protein>
    <submittedName>
        <fullName evidence="2">Uncharacterized protein</fullName>
    </submittedName>
</protein>
<feature type="compositionally biased region" description="Polar residues" evidence="1">
    <location>
        <begin position="130"/>
        <end position="143"/>
    </location>
</feature>
<proteinExistence type="predicted"/>
<keyword evidence="3" id="KW-1185">Reference proteome</keyword>
<feature type="region of interest" description="Disordered" evidence="1">
    <location>
        <begin position="114"/>
        <end position="148"/>
    </location>
</feature>
<evidence type="ECO:0000313" key="3">
    <source>
        <dbReference type="Proteomes" id="UP000054248"/>
    </source>
</evidence>
<reference evidence="2 3" key="1">
    <citation type="submission" date="2014-04" db="EMBL/GenBank/DDBJ databases">
        <authorList>
            <consortium name="DOE Joint Genome Institute"/>
            <person name="Kuo A."/>
            <person name="Girlanda M."/>
            <person name="Perotto S."/>
            <person name="Kohler A."/>
            <person name="Nagy L.G."/>
            <person name="Floudas D."/>
            <person name="Copeland A."/>
            <person name="Barry K.W."/>
            <person name="Cichocki N."/>
            <person name="Veneault-Fourrey C."/>
            <person name="LaButti K."/>
            <person name="Lindquist E.A."/>
            <person name="Lipzen A."/>
            <person name="Lundell T."/>
            <person name="Morin E."/>
            <person name="Murat C."/>
            <person name="Sun H."/>
            <person name="Tunlid A."/>
            <person name="Henrissat B."/>
            <person name="Grigoriev I.V."/>
            <person name="Hibbett D.S."/>
            <person name="Martin F."/>
            <person name="Nordberg H.P."/>
            <person name="Cantor M.N."/>
            <person name="Hua S.X."/>
        </authorList>
    </citation>
    <scope>NUCLEOTIDE SEQUENCE [LARGE SCALE GENOMIC DNA]</scope>
    <source>
        <strain evidence="2 3">MUT 4182</strain>
    </source>
</reference>
<evidence type="ECO:0000256" key="1">
    <source>
        <dbReference type="SAM" id="MobiDB-lite"/>
    </source>
</evidence>
<organism evidence="2 3">
    <name type="scientific">Tulasnella calospora MUT 4182</name>
    <dbReference type="NCBI Taxonomy" id="1051891"/>
    <lineage>
        <taxon>Eukaryota</taxon>
        <taxon>Fungi</taxon>
        <taxon>Dikarya</taxon>
        <taxon>Basidiomycota</taxon>
        <taxon>Agaricomycotina</taxon>
        <taxon>Agaricomycetes</taxon>
        <taxon>Cantharellales</taxon>
        <taxon>Tulasnellaceae</taxon>
        <taxon>Tulasnella</taxon>
    </lineage>
</organism>
<evidence type="ECO:0000313" key="2">
    <source>
        <dbReference type="EMBL" id="KIO21393.1"/>
    </source>
</evidence>
<dbReference type="OrthoDB" id="3245092at2759"/>
<dbReference type="AlphaFoldDB" id="A0A0C3KIX3"/>
<dbReference type="Proteomes" id="UP000054248">
    <property type="component" value="Unassembled WGS sequence"/>
</dbReference>
<sequence length="334" mass="36497">MTSHYLFQGDHRDVLVLISKVEASCPQNSDSAVDFADDWNSLAADLAAAYLAGDALRWYEELDISTQESWASLRARLLEKFATYNSNSIGDESDESRGCRNSCLVAWPAPPPLTVPGSQVGRADYGTPSGEPQTRGSSSNTTPRAADGGYTVKIKNSRMQRLRAFRFGKPLPPPGPALSQSCFASHIIIDLLDTTPPHARVGWTPIEVELPLSGQAGTTTYWLSKSVTIGSIQMNFLRIGFRLVGCPEPHEKTLVYHSLKEGSLNRSTQKLDYWKPKPLRLGLDAVFAHVKPHTAFHNALKPGIMIYSALTITCGIATLATPQVVVGWQFERGG</sequence>
<dbReference type="HOGENOM" id="CLU_866518_0_0_1"/>
<dbReference type="EMBL" id="KN823139">
    <property type="protein sequence ID" value="KIO21393.1"/>
    <property type="molecule type" value="Genomic_DNA"/>
</dbReference>
<name>A0A0C3KIX3_9AGAM</name>